<accession>Q1N3F8</accession>
<evidence type="ECO:0000313" key="3">
    <source>
        <dbReference type="EMBL" id="EAT12633.1"/>
    </source>
</evidence>
<feature type="signal peptide" evidence="1">
    <location>
        <begin position="1"/>
        <end position="18"/>
    </location>
</feature>
<dbReference type="RefSeq" id="WP_007018422.1">
    <property type="nucleotide sequence ID" value="NZ_CH724117.1"/>
</dbReference>
<comment type="caution">
    <text evidence="3">The sequence shown here is derived from an EMBL/GenBank/DDBJ whole genome shotgun (WGS) entry which is preliminary data.</text>
</comment>
<dbReference type="SUPFAM" id="SSF50956">
    <property type="entry name" value="Thermostable phytase (3-phytase)"/>
    <property type="match status" value="2"/>
</dbReference>
<dbReference type="GO" id="GO:0016158">
    <property type="term" value="F:inositol hexakisphosphate 3-phosphatase activity"/>
    <property type="evidence" value="ECO:0007669"/>
    <property type="project" value="InterPro"/>
</dbReference>
<sequence>MKLLNICLVIALSTLLLACDDSKSASQVERTLNVEIKNEWDKVIAKQQWKNHSASVSQSEIRIENKNNNPDVLESIEGDFELLTMVKHQEEAWYFTIQDERTLITVNEKGLISKQILPAPVEGMCADMQQGKGDLLVLMENGNGLHFHLDVDESKELKIHNLRTITLPPLSEYCVMDLTHDRVLVSEEGIGVWALPLDMEKQMQRTLVDTVQQGHLQHTATAMVLLKDRLWIVDEQALNQYQIFSDHFEFEKRFAFANTYEADQLLVSKSNDVLEFVLLDDNTKQWLAFSLNAPAFSMQDVNTMVKVKPVVETQPVPLQGDVADDPAIWVNPKDGAKSLVLGTNKKAGLHIYDLQGKEVQRFENGRLNNVDVIQGFTFQGQVMDIAAASHRDHSSIALFSMDPETGRAQIQNELSTGLTDVYGFCMGRDPEGQPLALINAKDGRYEVYAIKDSEQGWSGELVRQFKLPSQPEGCVYDRQQHLIFMGEEDKGIWTLDYKDPSATPQLVVEVNGDWLVDDVEGLDIYYGHEESVLVVSSQGNDSYVLLNAKAPFEFIHRFKIGFNLDAGIDGASETDGLAVTSANLGSGFEQGMLVVQDGRNFLPEDLQNFKYVSWQDVVATIPRH</sequence>
<keyword evidence="1" id="KW-0732">Signal</keyword>
<dbReference type="AlphaFoldDB" id="Q1N3F8"/>
<dbReference type="HOGENOM" id="CLU_020351_0_0_6"/>
<dbReference type="EMBL" id="AAQH01000005">
    <property type="protein sequence ID" value="EAT12633.1"/>
    <property type="molecule type" value="Genomic_DNA"/>
</dbReference>
<dbReference type="Pfam" id="PF02333">
    <property type="entry name" value="Phytase"/>
    <property type="match status" value="1"/>
</dbReference>
<gene>
    <name evidence="3" type="ORF">RED65_13152</name>
</gene>
<feature type="chain" id="PRO_5004194534" evidence="1">
    <location>
        <begin position="19"/>
        <end position="624"/>
    </location>
</feature>
<keyword evidence="4" id="KW-1185">Reference proteome</keyword>
<organism evidence="3 4">
    <name type="scientific">Bermanella marisrubri</name>
    <dbReference type="NCBI Taxonomy" id="207949"/>
    <lineage>
        <taxon>Bacteria</taxon>
        <taxon>Pseudomonadati</taxon>
        <taxon>Pseudomonadota</taxon>
        <taxon>Gammaproteobacteria</taxon>
        <taxon>Oceanospirillales</taxon>
        <taxon>Oceanospirillaceae</taxon>
        <taxon>Bermanella</taxon>
    </lineage>
</organism>
<evidence type="ECO:0000259" key="2">
    <source>
        <dbReference type="PROSITE" id="PS51662"/>
    </source>
</evidence>
<dbReference type="PROSITE" id="PS51257">
    <property type="entry name" value="PROKAR_LIPOPROTEIN"/>
    <property type="match status" value="1"/>
</dbReference>
<evidence type="ECO:0000313" key="4">
    <source>
        <dbReference type="Proteomes" id="UP000004263"/>
    </source>
</evidence>
<dbReference type="STRING" id="207949.RED65_13152"/>
<reference evidence="3 4" key="1">
    <citation type="submission" date="2006-03" db="EMBL/GenBank/DDBJ databases">
        <authorList>
            <person name="Pinhassi J."/>
            <person name="Pedros-Alio C."/>
            <person name="Ferriera S."/>
            <person name="Johnson J."/>
            <person name="Kravitz S."/>
            <person name="Halpern A."/>
            <person name="Remington K."/>
            <person name="Beeson K."/>
            <person name="Tran B."/>
            <person name="Rogers Y.-H."/>
            <person name="Friedman R."/>
            <person name="Venter J.C."/>
        </authorList>
    </citation>
    <scope>NUCLEOTIDE SEQUENCE [LARGE SCALE GENOMIC DNA]</scope>
    <source>
        <strain evidence="3 4">RED65</strain>
    </source>
</reference>
<name>Q1N3F8_9GAMM</name>
<dbReference type="InterPro" id="IPR003431">
    <property type="entry name" value="B-propeller_Phytase"/>
</dbReference>
<dbReference type="Proteomes" id="UP000004263">
    <property type="component" value="Unassembled WGS sequence"/>
</dbReference>
<proteinExistence type="predicted"/>
<dbReference type="OrthoDB" id="8696437at2"/>
<protein>
    <submittedName>
        <fullName evidence="3">Phytase domain protein</fullName>
    </submittedName>
</protein>
<dbReference type="Gene3D" id="2.120.10.30">
    <property type="entry name" value="TolB, C-terminal domain"/>
    <property type="match status" value="2"/>
</dbReference>
<feature type="domain" description="BPP" evidence="2">
    <location>
        <begin position="1"/>
        <end position="296"/>
    </location>
</feature>
<feature type="domain" description="BPP" evidence="2">
    <location>
        <begin position="297"/>
        <end position="621"/>
    </location>
</feature>
<dbReference type="InterPro" id="IPR011042">
    <property type="entry name" value="6-blade_b-propeller_TolB-like"/>
</dbReference>
<evidence type="ECO:0000256" key="1">
    <source>
        <dbReference type="SAM" id="SignalP"/>
    </source>
</evidence>
<dbReference type="PROSITE" id="PS51662">
    <property type="entry name" value="BP_PHYTASE"/>
    <property type="match status" value="2"/>
</dbReference>